<keyword evidence="3" id="KW-0804">Transcription</keyword>
<accession>A0A516PXD4</accession>
<protein>
    <submittedName>
        <fullName evidence="6">Winged helix-turn-helix transcriptional regulator</fullName>
    </submittedName>
</protein>
<dbReference type="SUPFAM" id="SSF46785">
    <property type="entry name" value="Winged helix' DNA-binding domain"/>
    <property type="match status" value="1"/>
</dbReference>
<evidence type="ECO:0000256" key="3">
    <source>
        <dbReference type="ARBA" id="ARBA00023163"/>
    </source>
</evidence>
<dbReference type="PRINTS" id="PR00035">
    <property type="entry name" value="HTHGNTR"/>
</dbReference>
<evidence type="ECO:0000259" key="5">
    <source>
        <dbReference type="PROSITE" id="PS50949"/>
    </source>
</evidence>
<dbReference type="PANTHER" id="PTHR44846:SF1">
    <property type="entry name" value="MANNOSYL-D-GLYCERATE TRANSPORT_METABOLISM SYSTEM REPRESSOR MNGR-RELATED"/>
    <property type="match status" value="1"/>
</dbReference>
<dbReference type="SMART" id="SM00345">
    <property type="entry name" value="HTH_GNTR"/>
    <property type="match status" value="1"/>
</dbReference>
<dbReference type="GO" id="GO:0003700">
    <property type="term" value="F:DNA-binding transcription factor activity"/>
    <property type="evidence" value="ECO:0007669"/>
    <property type="project" value="InterPro"/>
</dbReference>
<sequence length="137" mass="14937">MNLSSPFAKIPGMASANSTRYGHVVATLSAQIRSGRFNVGDELPTVTNLAEEFQVSHMTVKQALRTLREQGIVSTGRGTRSRVLAVPTPDEEPLTEQLRAIRNRLDSLERGTSDLASRTSDLEHHASKASRDDPAEP</sequence>
<feature type="domain" description="HTH gntR-type" evidence="5">
    <location>
        <begin position="18"/>
        <end position="86"/>
    </location>
</feature>
<keyword evidence="7" id="KW-1185">Reference proteome</keyword>
<proteinExistence type="predicted"/>
<feature type="region of interest" description="Disordered" evidence="4">
    <location>
        <begin position="105"/>
        <end position="137"/>
    </location>
</feature>
<keyword evidence="1" id="KW-0805">Transcription regulation</keyword>
<dbReference type="InterPro" id="IPR000524">
    <property type="entry name" value="Tscrpt_reg_HTH_GntR"/>
</dbReference>
<dbReference type="CDD" id="cd07377">
    <property type="entry name" value="WHTH_GntR"/>
    <property type="match status" value="1"/>
</dbReference>
<name>A0A516PXD4_9ACTN</name>
<keyword evidence="2" id="KW-0238">DNA-binding</keyword>
<evidence type="ECO:0000313" key="7">
    <source>
        <dbReference type="Proteomes" id="UP000319263"/>
    </source>
</evidence>
<evidence type="ECO:0000256" key="4">
    <source>
        <dbReference type="SAM" id="MobiDB-lite"/>
    </source>
</evidence>
<dbReference type="Gene3D" id="1.10.10.10">
    <property type="entry name" value="Winged helix-like DNA-binding domain superfamily/Winged helix DNA-binding domain"/>
    <property type="match status" value="1"/>
</dbReference>
<dbReference type="GO" id="GO:0045892">
    <property type="term" value="P:negative regulation of DNA-templated transcription"/>
    <property type="evidence" value="ECO:0007669"/>
    <property type="project" value="TreeGrafter"/>
</dbReference>
<dbReference type="Pfam" id="PF00392">
    <property type="entry name" value="GntR"/>
    <property type="match status" value="1"/>
</dbReference>
<evidence type="ECO:0000256" key="2">
    <source>
        <dbReference type="ARBA" id="ARBA00023125"/>
    </source>
</evidence>
<dbReference type="KEGG" id="mik:FOE78_07855"/>
<feature type="compositionally biased region" description="Basic and acidic residues" evidence="4">
    <location>
        <begin position="120"/>
        <end position="137"/>
    </location>
</feature>
<evidence type="ECO:0000313" key="6">
    <source>
        <dbReference type="EMBL" id="QDP95826.1"/>
    </source>
</evidence>
<dbReference type="PANTHER" id="PTHR44846">
    <property type="entry name" value="MANNOSYL-D-GLYCERATE TRANSPORT/METABOLISM SYSTEM REPRESSOR MNGR-RELATED"/>
    <property type="match status" value="1"/>
</dbReference>
<evidence type="ECO:0000256" key="1">
    <source>
        <dbReference type="ARBA" id="ARBA00023015"/>
    </source>
</evidence>
<dbReference type="InterPro" id="IPR050679">
    <property type="entry name" value="Bact_HTH_transcr_reg"/>
</dbReference>
<dbReference type="PROSITE" id="PS50949">
    <property type="entry name" value="HTH_GNTR"/>
    <property type="match status" value="1"/>
</dbReference>
<dbReference type="GO" id="GO:0003677">
    <property type="term" value="F:DNA binding"/>
    <property type="evidence" value="ECO:0007669"/>
    <property type="project" value="UniProtKB-KW"/>
</dbReference>
<dbReference type="AlphaFoldDB" id="A0A516PXD4"/>
<dbReference type="OrthoDB" id="3214900at2"/>
<dbReference type="InterPro" id="IPR036390">
    <property type="entry name" value="WH_DNA-bd_sf"/>
</dbReference>
<dbReference type="EMBL" id="CP041692">
    <property type="protein sequence ID" value="QDP95826.1"/>
    <property type="molecule type" value="Genomic_DNA"/>
</dbReference>
<dbReference type="Proteomes" id="UP000319263">
    <property type="component" value="Chromosome"/>
</dbReference>
<reference evidence="6 7" key="1">
    <citation type="submission" date="2019-07" db="EMBL/GenBank/DDBJ databases">
        <title>Microlunatus dokdonensis sp. nov. isolated from the rhizospheric soil of the wild plant Elymus tsukushiensis.</title>
        <authorList>
            <person name="Ghim S.-Y."/>
            <person name="Hwang Y.-J."/>
            <person name="Son J.-S."/>
            <person name="Shin J.-H."/>
        </authorList>
    </citation>
    <scope>NUCLEOTIDE SEQUENCE [LARGE SCALE GENOMIC DNA]</scope>
    <source>
        <strain evidence="6 7">KUDC0627</strain>
    </source>
</reference>
<gene>
    <name evidence="6" type="ORF">FOE78_07855</name>
</gene>
<organism evidence="6 7">
    <name type="scientific">Microlunatus elymi</name>
    <dbReference type="NCBI Taxonomy" id="2596828"/>
    <lineage>
        <taxon>Bacteria</taxon>
        <taxon>Bacillati</taxon>
        <taxon>Actinomycetota</taxon>
        <taxon>Actinomycetes</taxon>
        <taxon>Propionibacteriales</taxon>
        <taxon>Propionibacteriaceae</taxon>
        <taxon>Microlunatus</taxon>
    </lineage>
</organism>
<dbReference type="InterPro" id="IPR036388">
    <property type="entry name" value="WH-like_DNA-bd_sf"/>
</dbReference>